<comment type="similarity">
    <text evidence="2">Belongs to the dynactin subunit 2 family.</text>
</comment>
<keyword evidence="6" id="KW-1185">Reference proteome</keyword>
<dbReference type="PANTHER" id="PTHR15346">
    <property type="entry name" value="DYNACTIN SUBUNIT"/>
    <property type="match status" value="1"/>
</dbReference>
<evidence type="ECO:0000256" key="2">
    <source>
        <dbReference type="ARBA" id="ARBA00006176"/>
    </source>
</evidence>
<dbReference type="Pfam" id="PF04912">
    <property type="entry name" value="Dynamitin"/>
    <property type="match status" value="1"/>
</dbReference>
<evidence type="ECO:0000256" key="4">
    <source>
        <dbReference type="ARBA" id="ARBA00023017"/>
    </source>
</evidence>
<accession>A0ABM1C1A3</accession>
<name>A0ABM1C1A3_LIMPO</name>
<keyword evidence="3" id="KW-0963">Cytoplasm</keyword>
<dbReference type="GeneID" id="106476384"/>
<proteinExistence type="inferred from homology"/>
<evidence type="ECO:0000256" key="1">
    <source>
        <dbReference type="ARBA" id="ARBA00004496"/>
    </source>
</evidence>
<dbReference type="InterPro" id="IPR028133">
    <property type="entry name" value="Dynamitin"/>
</dbReference>
<evidence type="ECO:0000313" key="6">
    <source>
        <dbReference type="Proteomes" id="UP000694941"/>
    </source>
</evidence>
<feature type="non-terminal residue" evidence="7">
    <location>
        <position position="103"/>
    </location>
</feature>
<evidence type="ECO:0000313" key="7">
    <source>
        <dbReference type="RefSeq" id="XP_013792498.1"/>
    </source>
</evidence>
<dbReference type="Proteomes" id="UP000694941">
    <property type="component" value="Unplaced"/>
</dbReference>
<organism evidence="6 7">
    <name type="scientific">Limulus polyphemus</name>
    <name type="common">Atlantic horseshoe crab</name>
    <dbReference type="NCBI Taxonomy" id="6850"/>
    <lineage>
        <taxon>Eukaryota</taxon>
        <taxon>Metazoa</taxon>
        <taxon>Ecdysozoa</taxon>
        <taxon>Arthropoda</taxon>
        <taxon>Chelicerata</taxon>
        <taxon>Merostomata</taxon>
        <taxon>Xiphosura</taxon>
        <taxon>Limulidae</taxon>
        <taxon>Limulus</taxon>
    </lineage>
</organism>
<dbReference type="RefSeq" id="XP_013792498.1">
    <property type="nucleotide sequence ID" value="XM_013937044.2"/>
</dbReference>
<feature type="region of interest" description="Disordered" evidence="5">
    <location>
        <begin position="1"/>
        <end position="32"/>
    </location>
</feature>
<keyword evidence="4" id="KW-0243">Dynein</keyword>
<gene>
    <name evidence="7" type="primary">LOC106476384</name>
</gene>
<protein>
    <submittedName>
        <fullName evidence="7">Dynactin subunit 2-like</fullName>
    </submittedName>
</protein>
<sequence>MANPKYADLPGIAHDQPDVYETSDLPESDQLSSELIVDQSESVEKVAVSAREAFGKFQGKSLEASDVDFTDRIGRSRKTGYDLRSGEWEIVGEGTREPETPRQ</sequence>
<comment type="subcellular location">
    <subcellularLocation>
        <location evidence="1">Cytoplasm</location>
    </subcellularLocation>
</comment>
<evidence type="ECO:0000256" key="3">
    <source>
        <dbReference type="ARBA" id="ARBA00022490"/>
    </source>
</evidence>
<reference evidence="7" key="1">
    <citation type="submission" date="2025-08" db="UniProtKB">
        <authorList>
            <consortium name="RefSeq"/>
        </authorList>
    </citation>
    <scope>IDENTIFICATION</scope>
    <source>
        <tissue evidence="7">Muscle</tissue>
    </source>
</reference>
<evidence type="ECO:0000256" key="5">
    <source>
        <dbReference type="SAM" id="MobiDB-lite"/>
    </source>
</evidence>